<name>A0A1L5FAH1_CLOKL</name>
<sequence>MEQIDRYVNSVYRHVDGDKEEIEILKEEMRNHLLQIVEELKSEGKSDEESITIAIERFGEQTQIENELLGIFKFVNKKAKKILIAAVSFLLLALISFSTFVVGINICTKQYDKRNNEIVNIMRSYNQDDLENIDKNISVLLNKYKSKVKYVAMYHVTNGEDLWHTDLKDLEYVYPKDIHYDDMDTFNKQIITEEGVKYVSKYYQLYN</sequence>
<keyword evidence="1" id="KW-0472">Membrane</keyword>
<protein>
    <submittedName>
        <fullName evidence="2">Uncharacterized protein</fullName>
    </submittedName>
</protein>
<dbReference type="RefSeq" id="WP_073539435.1">
    <property type="nucleotide sequence ID" value="NZ_CP018335.1"/>
</dbReference>
<dbReference type="AlphaFoldDB" id="A0A1L5FAH1"/>
<dbReference type="EMBL" id="CP018335">
    <property type="protein sequence ID" value="APM39820.1"/>
    <property type="molecule type" value="Genomic_DNA"/>
</dbReference>
<keyword evidence="1" id="KW-1133">Transmembrane helix</keyword>
<dbReference type="NCBIfam" id="NF038403">
    <property type="entry name" value="perm_prefix_1"/>
    <property type="match status" value="1"/>
</dbReference>
<evidence type="ECO:0000313" key="2">
    <source>
        <dbReference type="EMBL" id="APM39820.1"/>
    </source>
</evidence>
<organism evidence="2 3">
    <name type="scientific">Clostridium kluyveri</name>
    <dbReference type="NCBI Taxonomy" id="1534"/>
    <lineage>
        <taxon>Bacteria</taxon>
        <taxon>Bacillati</taxon>
        <taxon>Bacillota</taxon>
        <taxon>Clostridia</taxon>
        <taxon>Eubacteriales</taxon>
        <taxon>Clostridiaceae</taxon>
        <taxon>Clostridium</taxon>
    </lineage>
</organism>
<dbReference type="InterPro" id="IPR047928">
    <property type="entry name" value="Perm_prefix_1"/>
</dbReference>
<reference evidence="2 3" key="1">
    <citation type="submission" date="2016-12" db="EMBL/GenBank/DDBJ databases">
        <title>Complete genome sequence of Clostridium kluyveri JZZ isolated from the pit mud of a Chinese flavor liquor-making factory.</title>
        <authorList>
            <person name="Wang Y."/>
        </authorList>
    </citation>
    <scope>NUCLEOTIDE SEQUENCE [LARGE SCALE GENOMIC DNA]</scope>
    <source>
        <strain evidence="2 3">JZZ</strain>
    </source>
</reference>
<evidence type="ECO:0000313" key="3">
    <source>
        <dbReference type="Proteomes" id="UP000184604"/>
    </source>
</evidence>
<proteinExistence type="predicted"/>
<gene>
    <name evidence="2" type="ORF">BS101_14285</name>
</gene>
<feature type="transmembrane region" description="Helical" evidence="1">
    <location>
        <begin position="82"/>
        <end position="106"/>
    </location>
</feature>
<dbReference type="Proteomes" id="UP000184604">
    <property type="component" value="Chromosome"/>
</dbReference>
<accession>A0A1L5FAH1</accession>
<evidence type="ECO:0000256" key="1">
    <source>
        <dbReference type="SAM" id="Phobius"/>
    </source>
</evidence>
<dbReference type="OrthoDB" id="9816425at2"/>
<keyword evidence="1" id="KW-0812">Transmembrane</keyword>